<protein>
    <recommendedName>
        <fullName evidence="3">Sulfatase-modifying factor enzyme-like domain-containing protein</fullName>
    </recommendedName>
</protein>
<sequence>MELQKAVILLQLEGQTLTKEVIKQAYNAIAEPVHIEAIDAPTGELVKKHMATLDSLSQAQTTLLESIDEPNTLDSVVEPSPTPSIDIDSIKEAIVSRQSNAQTPIIDIAKKDLQDLTIHSDPDAGQESQANKPTEINNVNNRKNKLIPIFLTTALLGGGTVAYQQGWLTNFVGDLNPVDKELIAEQQMTGTQLLEEIKVLVQRLDKGQRDLSAELEIAESAINPDNMNDLEALRFTVRLTQAYLIESNLLSELAGKTGQAQNILSNQQSKPEENLQALQLLHDANQAYQNIWLQFNASKQLYSVQQDALQAQEKLMQTLETYQLTAPSEIAEAIQLMETANATKQAWQFSHAINYYQEATPAFVALLARIKNLQEAKSKAFTAKTQVHKTVKAYDLTLPETQQANDLMEKASSSSHDGDTESAISTYLQAEQHWKKISDELTKQVNATKEANIALEAKRTLEAKNALEAKLALEAKKALEAKRALETKKALEAKLALEKAEIEKQAQQAKELKQYVGTLVSIKGGDFKMGSYDGEKNERPVHNVRVKSFKMMAHEVTFQQWQTCVNQGACTYLPSDKGWGKGTRPVISVSFNDIIDQYIPWLNKTTGVEFSLPSESQWEYAARAGSTTRYSWGTEVGDNIANCDSCSRLGHQRTVHVKSFDANPWGLYDMHGNVAEWVQDCWSENYNGAWGNDAARLDGNCDQAVLRGGSWNSKATKLRSASREHRPMNNRDTGNGFRLVLK</sequence>
<dbReference type="EMBL" id="BSPQ01000019">
    <property type="protein sequence ID" value="GLS92214.1"/>
    <property type="molecule type" value="Genomic_DNA"/>
</dbReference>
<dbReference type="SUPFAM" id="SSF56436">
    <property type="entry name" value="C-type lectin-like"/>
    <property type="match status" value="1"/>
</dbReference>
<accession>A0ABQ6E4N1</accession>
<organism evidence="4 5">
    <name type="scientific">Psychromonas marina</name>
    <dbReference type="NCBI Taxonomy" id="88364"/>
    <lineage>
        <taxon>Bacteria</taxon>
        <taxon>Pseudomonadati</taxon>
        <taxon>Pseudomonadota</taxon>
        <taxon>Gammaproteobacteria</taxon>
        <taxon>Alteromonadales</taxon>
        <taxon>Psychromonadaceae</taxon>
        <taxon>Psychromonas</taxon>
    </lineage>
</organism>
<dbReference type="Pfam" id="PF03781">
    <property type="entry name" value="FGE-sulfatase"/>
    <property type="match status" value="1"/>
</dbReference>
<reference evidence="5" key="1">
    <citation type="journal article" date="2019" name="Int. J. Syst. Evol. Microbiol.">
        <title>The Global Catalogue of Microorganisms (GCM) 10K type strain sequencing project: providing services to taxonomists for standard genome sequencing and annotation.</title>
        <authorList>
            <consortium name="The Broad Institute Genomics Platform"/>
            <consortium name="The Broad Institute Genome Sequencing Center for Infectious Disease"/>
            <person name="Wu L."/>
            <person name="Ma J."/>
        </authorList>
    </citation>
    <scope>NUCLEOTIDE SEQUENCE [LARGE SCALE GENOMIC DNA]</scope>
    <source>
        <strain evidence="5">NBRC 103166</strain>
    </source>
</reference>
<dbReference type="PANTHER" id="PTHR23150">
    <property type="entry name" value="SULFATASE MODIFYING FACTOR 1, 2"/>
    <property type="match status" value="1"/>
</dbReference>
<evidence type="ECO:0000256" key="2">
    <source>
        <dbReference type="SAM" id="MobiDB-lite"/>
    </source>
</evidence>
<comment type="caution">
    <text evidence="4">The sequence shown here is derived from an EMBL/GenBank/DDBJ whole genome shotgun (WGS) entry which is preliminary data.</text>
</comment>
<dbReference type="InterPro" id="IPR016187">
    <property type="entry name" value="CTDL_fold"/>
</dbReference>
<evidence type="ECO:0000256" key="1">
    <source>
        <dbReference type="SAM" id="Coils"/>
    </source>
</evidence>
<keyword evidence="1" id="KW-0175">Coiled coil</keyword>
<dbReference type="PANTHER" id="PTHR23150:SF19">
    <property type="entry name" value="FORMYLGLYCINE-GENERATING ENZYME"/>
    <property type="match status" value="1"/>
</dbReference>
<feature type="compositionally biased region" description="Polar residues" evidence="2">
    <location>
        <begin position="126"/>
        <end position="137"/>
    </location>
</feature>
<feature type="domain" description="Sulfatase-modifying factor enzyme-like" evidence="3">
    <location>
        <begin position="518"/>
        <end position="740"/>
    </location>
</feature>
<dbReference type="Proteomes" id="UP001157353">
    <property type="component" value="Unassembled WGS sequence"/>
</dbReference>
<feature type="region of interest" description="Disordered" evidence="2">
    <location>
        <begin position="118"/>
        <end position="137"/>
    </location>
</feature>
<evidence type="ECO:0000313" key="4">
    <source>
        <dbReference type="EMBL" id="GLS92214.1"/>
    </source>
</evidence>
<keyword evidence="5" id="KW-1185">Reference proteome</keyword>
<feature type="region of interest" description="Disordered" evidence="2">
    <location>
        <begin position="716"/>
        <end position="742"/>
    </location>
</feature>
<dbReference type="InterPro" id="IPR051043">
    <property type="entry name" value="Sulfatase_Mod_Factor_Kinase"/>
</dbReference>
<feature type="coiled-coil region" evidence="1">
    <location>
        <begin position="438"/>
        <end position="515"/>
    </location>
</feature>
<gene>
    <name evidence="4" type="ORF">GCM10007916_32840</name>
</gene>
<dbReference type="InterPro" id="IPR042095">
    <property type="entry name" value="SUMF_sf"/>
</dbReference>
<name>A0ABQ6E4N1_9GAMM</name>
<proteinExistence type="predicted"/>
<dbReference type="Gene3D" id="3.90.1580.10">
    <property type="entry name" value="paralog of FGE (formylglycine-generating enzyme)"/>
    <property type="match status" value="1"/>
</dbReference>
<dbReference type="RefSeq" id="WP_284205310.1">
    <property type="nucleotide sequence ID" value="NZ_BSPQ01000019.1"/>
</dbReference>
<evidence type="ECO:0000313" key="5">
    <source>
        <dbReference type="Proteomes" id="UP001157353"/>
    </source>
</evidence>
<evidence type="ECO:0000259" key="3">
    <source>
        <dbReference type="Pfam" id="PF03781"/>
    </source>
</evidence>
<dbReference type="InterPro" id="IPR005532">
    <property type="entry name" value="SUMF_dom"/>
</dbReference>